<dbReference type="InterPro" id="IPR001789">
    <property type="entry name" value="Sig_transdc_resp-reg_receiver"/>
</dbReference>
<dbReference type="InterPro" id="IPR011006">
    <property type="entry name" value="CheY-like_superfamily"/>
</dbReference>
<evidence type="ECO:0000256" key="2">
    <source>
        <dbReference type="ARBA" id="ARBA00023125"/>
    </source>
</evidence>
<evidence type="ECO:0000259" key="5">
    <source>
        <dbReference type="PROSITE" id="PS01124"/>
    </source>
</evidence>
<organism evidence="7 8">
    <name type="scientific">Paenibacillus athensensis</name>
    <dbReference type="NCBI Taxonomy" id="1967502"/>
    <lineage>
        <taxon>Bacteria</taxon>
        <taxon>Bacillati</taxon>
        <taxon>Bacillota</taxon>
        <taxon>Bacilli</taxon>
        <taxon>Bacillales</taxon>
        <taxon>Paenibacillaceae</taxon>
        <taxon>Paenibacillus</taxon>
    </lineage>
</organism>
<dbReference type="SUPFAM" id="SSF52172">
    <property type="entry name" value="CheY-like"/>
    <property type="match status" value="1"/>
</dbReference>
<evidence type="ECO:0000256" key="3">
    <source>
        <dbReference type="ARBA" id="ARBA00023163"/>
    </source>
</evidence>
<evidence type="ECO:0008006" key="9">
    <source>
        <dbReference type="Google" id="ProtNLM"/>
    </source>
</evidence>
<dbReference type="PROSITE" id="PS01124">
    <property type="entry name" value="HTH_ARAC_FAMILY_2"/>
    <property type="match status" value="1"/>
</dbReference>
<dbReference type="PROSITE" id="PS50110">
    <property type="entry name" value="RESPONSE_REGULATORY"/>
    <property type="match status" value="1"/>
</dbReference>
<feature type="modified residue" description="4-aspartylphosphate" evidence="4">
    <location>
        <position position="80"/>
    </location>
</feature>
<evidence type="ECO:0000256" key="1">
    <source>
        <dbReference type="ARBA" id="ARBA00023015"/>
    </source>
</evidence>
<keyword evidence="1" id="KW-0805">Transcription regulation</keyword>
<evidence type="ECO:0000313" key="8">
    <source>
        <dbReference type="Proteomes" id="UP000298246"/>
    </source>
</evidence>
<dbReference type="AlphaFoldDB" id="A0A4Y8Q872"/>
<dbReference type="InterPro" id="IPR009057">
    <property type="entry name" value="Homeodomain-like_sf"/>
</dbReference>
<dbReference type="OrthoDB" id="1974963at2"/>
<gene>
    <name evidence="7" type="ORF">B5M42_04995</name>
</gene>
<feature type="domain" description="Response regulatory" evidence="6">
    <location>
        <begin position="28"/>
        <end position="145"/>
    </location>
</feature>
<dbReference type="SUPFAM" id="SSF46689">
    <property type="entry name" value="Homeodomain-like"/>
    <property type="match status" value="2"/>
</dbReference>
<dbReference type="Proteomes" id="UP000298246">
    <property type="component" value="Unassembled WGS sequence"/>
</dbReference>
<dbReference type="Gene3D" id="1.10.10.60">
    <property type="entry name" value="Homeodomain-like"/>
    <property type="match status" value="2"/>
</dbReference>
<dbReference type="SMART" id="SM00342">
    <property type="entry name" value="HTH_ARAC"/>
    <property type="match status" value="1"/>
</dbReference>
<keyword evidence="2" id="KW-0238">DNA-binding</keyword>
<dbReference type="Pfam" id="PF00072">
    <property type="entry name" value="Response_reg"/>
    <property type="match status" value="1"/>
</dbReference>
<dbReference type="Pfam" id="PF12833">
    <property type="entry name" value="HTH_18"/>
    <property type="match status" value="1"/>
</dbReference>
<dbReference type="Gene3D" id="3.40.50.2300">
    <property type="match status" value="1"/>
</dbReference>
<dbReference type="GO" id="GO:0000160">
    <property type="term" value="P:phosphorelay signal transduction system"/>
    <property type="evidence" value="ECO:0007669"/>
    <property type="project" value="InterPro"/>
</dbReference>
<dbReference type="CDD" id="cd17536">
    <property type="entry name" value="REC_YesN-like"/>
    <property type="match status" value="1"/>
</dbReference>
<protein>
    <recommendedName>
        <fullName evidence="9">AraC family transcriptional regulator</fullName>
    </recommendedName>
</protein>
<dbReference type="InterPro" id="IPR020449">
    <property type="entry name" value="Tscrpt_reg_AraC-type_HTH"/>
</dbReference>
<proteinExistence type="predicted"/>
<dbReference type="InterPro" id="IPR018060">
    <property type="entry name" value="HTH_AraC"/>
</dbReference>
<sequence>MRCRGERASFSVCRKEQRNQREGMRMYKVLVVDDEIYAVKGLVSGMDWQSLGVDEVHEAYHSRMAQEVLQQHNIDMMICDIEMPEGNGLELMQWVNENAPHVETVVLTCHAEFSYAQKALQLGGSDYLLKPVIFPELAQVLERMKTTIEQKRHAVEADRNYQKYAKLWNNHKPLLIERFWQDLLSQRILPNRQAIETALVTYELKPALLQRIGLIHVSIEQWEKELNDRDEEIMVFALRNAAAEMVLAADEGCVLTDDAGNLIVVVYMGERALSSEELQRRCESFIRACNRYFYCRLSCYIGEPVAVTDIMKAYHELLNAEYRNVARTNEAIRLNELRQRERSDGPEVSAFMDWADTLERGERAEMEALILAELHRLRGKAPTVETLTSFYHAFLQVVYYVLHRRGLSVQLLYEDQGAADVSAATRSLGHFEMWIKRMVATVSETLALNHPSNSIVANLKTFIAAHLDQELTREDLAAHVHLNPAYLSRLFRKETGIVLSDYILQERMKKAADLLVSTNKTISEVADSLGYGNFSYFARLFRKVHGIAPHDYRKAKK</sequence>
<comment type="caution">
    <text evidence="7">The sequence shown here is derived from an EMBL/GenBank/DDBJ whole genome shotgun (WGS) entry which is preliminary data.</text>
</comment>
<evidence type="ECO:0000313" key="7">
    <source>
        <dbReference type="EMBL" id="TFE90627.1"/>
    </source>
</evidence>
<keyword evidence="8" id="KW-1185">Reference proteome</keyword>
<keyword evidence="4" id="KW-0597">Phosphoprotein</keyword>
<dbReference type="PROSITE" id="PS00041">
    <property type="entry name" value="HTH_ARAC_FAMILY_1"/>
    <property type="match status" value="1"/>
</dbReference>
<dbReference type="GO" id="GO:0043565">
    <property type="term" value="F:sequence-specific DNA binding"/>
    <property type="evidence" value="ECO:0007669"/>
    <property type="project" value="InterPro"/>
</dbReference>
<dbReference type="GO" id="GO:0003700">
    <property type="term" value="F:DNA-binding transcription factor activity"/>
    <property type="evidence" value="ECO:0007669"/>
    <property type="project" value="InterPro"/>
</dbReference>
<name>A0A4Y8Q872_9BACL</name>
<evidence type="ECO:0000259" key="6">
    <source>
        <dbReference type="PROSITE" id="PS50110"/>
    </source>
</evidence>
<keyword evidence="3" id="KW-0804">Transcription</keyword>
<dbReference type="PRINTS" id="PR00032">
    <property type="entry name" value="HTHARAC"/>
</dbReference>
<accession>A0A4Y8Q872</accession>
<feature type="domain" description="HTH araC/xylS-type" evidence="5">
    <location>
        <begin position="457"/>
        <end position="555"/>
    </location>
</feature>
<dbReference type="SMART" id="SM00448">
    <property type="entry name" value="REC"/>
    <property type="match status" value="1"/>
</dbReference>
<evidence type="ECO:0000256" key="4">
    <source>
        <dbReference type="PROSITE-ProRule" id="PRU00169"/>
    </source>
</evidence>
<dbReference type="PANTHER" id="PTHR43280:SF2">
    <property type="entry name" value="HTH-TYPE TRANSCRIPTIONAL REGULATOR EXSA"/>
    <property type="match status" value="1"/>
</dbReference>
<dbReference type="PANTHER" id="PTHR43280">
    <property type="entry name" value="ARAC-FAMILY TRANSCRIPTIONAL REGULATOR"/>
    <property type="match status" value="1"/>
</dbReference>
<dbReference type="InterPro" id="IPR018062">
    <property type="entry name" value="HTH_AraC-typ_CS"/>
</dbReference>
<dbReference type="EMBL" id="MYFO01000004">
    <property type="protein sequence ID" value="TFE90627.1"/>
    <property type="molecule type" value="Genomic_DNA"/>
</dbReference>
<reference evidence="7 8" key="1">
    <citation type="submission" date="2017-03" db="EMBL/GenBank/DDBJ databases">
        <title>Isolation of Levoglucosan Utilizing Bacteria.</title>
        <authorList>
            <person name="Arya A.S."/>
        </authorList>
    </citation>
    <scope>NUCLEOTIDE SEQUENCE [LARGE SCALE GENOMIC DNA]</scope>
    <source>
        <strain evidence="7 8">MEC069</strain>
    </source>
</reference>